<dbReference type="EMBL" id="GBEZ01010962">
    <property type="protein sequence ID" value="JAC74773.1"/>
    <property type="molecule type" value="Transcribed_RNA"/>
</dbReference>
<feature type="compositionally biased region" description="Basic and acidic residues" evidence="1">
    <location>
        <begin position="30"/>
        <end position="43"/>
    </location>
</feature>
<proteinExistence type="predicted"/>
<evidence type="ECO:0000256" key="1">
    <source>
        <dbReference type="SAM" id="MobiDB-lite"/>
    </source>
</evidence>
<reference evidence="2" key="1">
    <citation type="submission" date="2014-05" db="EMBL/GenBank/DDBJ databases">
        <title>The transcriptome of the halophilic microalga Tetraselmis sp. GSL018 isolated from the Great Salt Lake, Utah.</title>
        <authorList>
            <person name="Jinkerson R.E."/>
            <person name="D'Adamo S."/>
            <person name="Posewitz M.C."/>
        </authorList>
    </citation>
    <scope>NUCLEOTIDE SEQUENCE</scope>
    <source>
        <strain evidence="2">GSL018</strain>
    </source>
</reference>
<dbReference type="AlphaFoldDB" id="A0A061RS41"/>
<evidence type="ECO:0000313" key="2">
    <source>
        <dbReference type="EMBL" id="JAC74773.1"/>
    </source>
</evidence>
<organism evidence="2">
    <name type="scientific">Tetraselmis sp. GSL018</name>
    <dbReference type="NCBI Taxonomy" id="582737"/>
    <lineage>
        <taxon>Eukaryota</taxon>
        <taxon>Viridiplantae</taxon>
        <taxon>Chlorophyta</taxon>
        <taxon>core chlorophytes</taxon>
        <taxon>Chlorodendrophyceae</taxon>
        <taxon>Chlorodendrales</taxon>
        <taxon>Chlorodendraceae</taxon>
        <taxon>Tetraselmis</taxon>
    </lineage>
</organism>
<feature type="region of interest" description="Disordered" evidence="1">
    <location>
        <begin position="1"/>
        <end position="44"/>
    </location>
</feature>
<accession>A0A061RS41</accession>
<sequence length="142" mass="15147">MAEEIDSLVPDTAARKNARTAGVEDSCGTKSKESDADCADGAKRTSGRARTKLCPVCNQSYGTKMGGKPGGTQCTNMIPSRDDQGNVLVDNYGNPILVQCPHVFMSSKQSLVVKRKSEGVAAVREQVPSPKKLKKTEEAPSF</sequence>
<name>A0A061RS41_9CHLO</name>
<protein>
    <submittedName>
        <fullName evidence="2">Uncharacterized protein</fullName>
    </submittedName>
</protein>
<feature type="region of interest" description="Disordered" evidence="1">
    <location>
        <begin position="123"/>
        <end position="142"/>
    </location>
</feature>
<gene>
    <name evidence="2" type="ORF">TSPGSL018_25046</name>
</gene>